<dbReference type="InterPro" id="IPR009057">
    <property type="entry name" value="Homeodomain-like_sf"/>
</dbReference>
<dbReference type="Gene3D" id="3.40.50.1390">
    <property type="entry name" value="Resolvase, N-terminal catalytic domain"/>
    <property type="match status" value="1"/>
</dbReference>
<dbReference type="Pfam" id="PF02796">
    <property type="entry name" value="HTH_7"/>
    <property type="match status" value="1"/>
</dbReference>
<dbReference type="PANTHER" id="PTHR30461">
    <property type="entry name" value="DNA-INVERTASE FROM LAMBDOID PROPHAGE"/>
    <property type="match status" value="1"/>
</dbReference>
<evidence type="ECO:0000256" key="2">
    <source>
        <dbReference type="ARBA" id="ARBA00022908"/>
    </source>
</evidence>
<evidence type="ECO:0000256" key="1">
    <source>
        <dbReference type="ARBA" id="ARBA00009913"/>
    </source>
</evidence>
<gene>
    <name evidence="7" type="ORF">ACFFU4_16740</name>
</gene>
<organism evidence="7 8">
    <name type="scientific">Roseovarius ramblicola</name>
    <dbReference type="NCBI Taxonomy" id="2022336"/>
    <lineage>
        <taxon>Bacteria</taxon>
        <taxon>Pseudomonadati</taxon>
        <taxon>Pseudomonadota</taxon>
        <taxon>Alphaproteobacteria</taxon>
        <taxon>Rhodobacterales</taxon>
        <taxon>Roseobacteraceae</taxon>
        <taxon>Roseovarius</taxon>
    </lineage>
</organism>
<dbReference type="InterPro" id="IPR036162">
    <property type="entry name" value="Resolvase-like_N_sf"/>
</dbReference>
<comment type="caution">
    <text evidence="7">The sequence shown here is derived from an EMBL/GenBank/DDBJ whole genome shotgun (WGS) entry which is preliminary data.</text>
</comment>
<sequence>MIVGYARTSTLDQKAGLEAQQSELLAVGCEKVFVEQVSSVDVKARERLAEALDYIREGDTLVVTKLDRLARSVAHLLEVLEVISSKGASLRILSMGIDTGTATGKLMLTIFGGVAEFEREIMLERQREGIAKAKAAGKYKGRSPTARAKAGQVLALQAEGIGAAEIARRLRIGRASVYRILNDQKAGDRKEPEPDPLAEVATPTASV</sequence>
<evidence type="ECO:0000313" key="7">
    <source>
        <dbReference type="EMBL" id="MFB9151401.1"/>
    </source>
</evidence>
<dbReference type="PROSITE" id="PS00398">
    <property type="entry name" value="RECOMBINASES_2"/>
    <property type="match status" value="1"/>
</dbReference>
<keyword evidence="8" id="KW-1185">Reference proteome</keyword>
<dbReference type="InterPro" id="IPR050639">
    <property type="entry name" value="SSR_resolvase"/>
</dbReference>
<dbReference type="SUPFAM" id="SSF46689">
    <property type="entry name" value="Homeodomain-like"/>
    <property type="match status" value="1"/>
</dbReference>
<accession>A0ABV5I3X6</accession>
<dbReference type="EMBL" id="JBHMEC010000028">
    <property type="protein sequence ID" value="MFB9151401.1"/>
    <property type="molecule type" value="Genomic_DNA"/>
</dbReference>
<dbReference type="InterPro" id="IPR006118">
    <property type="entry name" value="Recombinase_CS"/>
</dbReference>
<name>A0ABV5I3X6_9RHOB</name>
<evidence type="ECO:0000259" key="6">
    <source>
        <dbReference type="PROSITE" id="PS51736"/>
    </source>
</evidence>
<dbReference type="InterPro" id="IPR006120">
    <property type="entry name" value="Resolvase_HTH_dom"/>
</dbReference>
<dbReference type="Pfam" id="PF00239">
    <property type="entry name" value="Resolvase"/>
    <property type="match status" value="1"/>
</dbReference>
<comment type="similarity">
    <text evidence="1">Belongs to the site-specific recombinase resolvase family.</text>
</comment>
<dbReference type="SMART" id="SM00857">
    <property type="entry name" value="Resolvase"/>
    <property type="match status" value="1"/>
</dbReference>
<dbReference type="PROSITE" id="PS51736">
    <property type="entry name" value="RECOMBINASES_3"/>
    <property type="match status" value="1"/>
</dbReference>
<dbReference type="PANTHER" id="PTHR30461:SF26">
    <property type="entry name" value="RESOLVASE HOMOLOG YNEB"/>
    <property type="match status" value="1"/>
</dbReference>
<evidence type="ECO:0000313" key="8">
    <source>
        <dbReference type="Proteomes" id="UP001589670"/>
    </source>
</evidence>
<evidence type="ECO:0000256" key="4">
    <source>
        <dbReference type="ARBA" id="ARBA00023172"/>
    </source>
</evidence>
<evidence type="ECO:0000256" key="5">
    <source>
        <dbReference type="SAM" id="MobiDB-lite"/>
    </source>
</evidence>
<dbReference type="CDD" id="cd03768">
    <property type="entry name" value="SR_ResInv"/>
    <property type="match status" value="1"/>
</dbReference>
<reference evidence="7 8" key="1">
    <citation type="submission" date="2024-09" db="EMBL/GenBank/DDBJ databases">
        <authorList>
            <person name="Sun Q."/>
            <person name="Mori K."/>
        </authorList>
    </citation>
    <scope>NUCLEOTIDE SEQUENCE [LARGE SCALE GENOMIC DNA]</scope>
    <source>
        <strain evidence="7 8">CECT 9424</strain>
    </source>
</reference>
<proteinExistence type="inferred from homology"/>
<dbReference type="RefSeq" id="WP_377070994.1">
    <property type="nucleotide sequence ID" value="NZ_JBHMEC010000028.1"/>
</dbReference>
<feature type="region of interest" description="Disordered" evidence="5">
    <location>
        <begin position="183"/>
        <end position="207"/>
    </location>
</feature>
<dbReference type="SUPFAM" id="SSF53041">
    <property type="entry name" value="Resolvase-like"/>
    <property type="match status" value="1"/>
</dbReference>
<evidence type="ECO:0000256" key="3">
    <source>
        <dbReference type="ARBA" id="ARBA00023125"/>
    </source>
</evidence>
<dbReference type="InterPro" id="IPR006119">
    <property type="entry name" value="Resolv_N"/>
</dbReference>
<keyword evidence="4" id="KW-0233">DNA recombination</keyword>
<keyword evidence="3" id="KW-0238">DNA-binding</keyword>
<feature type="domain" description="Resolvase/invertase-type recombinase catalytic" evidence="6">
    <location>
        <begin position="1"/>
        <end position="137"/>
    </location>
</feature>
<keyword evidence="2" id="KW-0229">DNA integration</keyword>
<protein>
    <submittedName>
        <fullName evidence="7">Recombinase family protein</fullName>
    </submittedName>
</protein>
<dbReference type="Gene3D" id="1.10.10.60">
    <property type="entry name" value="Homeodomain-like"/>
    <property type="match status" value="1"/>
</dbReference>
<dbReference type="Proteomes" id="UP001589670">
    <property type="component" value="Unassembled WGS sequence"/>
</dbReference>